<keyword evidence="2" id="KW-1185">Reference proteome</keyword>
<organism evidence="1 2">
    <name type="scientific">Diploptera punctata</name>
    <name type="common">Pacific beetle cockroach</name>
    <dbReference type="NCBI Taxonomy" id="6984"/>
    <lineage>
        <taxon>Eukaryota</taxon>
        <taxon>Metazoa</taxon>
        <taxon>Ecdysozoa</taxon>
        <taxon>Arthropoda</taxon>
        <taxon>Hexapoda</taxon>
        <taxon>Insecta</taxon>
        <taxon>Pterygota</taxon>
        <taxon>Neoptera</taxon>
        <taxon>Polyneoptera</taxon>
        <taxon>Dictyoptera</taxon>
        <taxon>Blattodea</taxon>
        <taxon>Blaberoidea</taxon>
        <taxon>Blaberidae</taxon>
        <taxon>Diplopterinae</taxon>
        <taxon>Diploptera</taxon>
    </lineage>
</organism>
<protein>
    <submittedName>
        <fullName evidence="1">Uncharacterized protein</fullName>
    </submittedName>
</protein>
<reference evidence="1" key="1">
    <citation type="journal article" date="2023" name="IScience">
        <title>Live-bearing cockroach genome reveals convergent evolutionary mechanisms linked to viviparity in insects and beyond.</title>
        <authorList>
            <person name="Fouks B."/>
            <person name="Harrison M.C."/>
            <person name="Mikhailova A.A."/>
            <person name="Marchal E."/>
            <person name="English S."/>
            <person name="Carruthers M."/>
            <person name="Jennings E.C."/>
            <person name="Chiamaka E.L."/>
            <person name="Frigard R.A."/>
            <person name="Pippel M."/>
            <person name="Attardo G.M."/>
            <person name="Benoit J.B."/>
            <person name="Bornberg-Bauer E."/>
            <person name="Tobe S.S."/>
        </authorList>
    </citation>
    <scope>NUCLEOTIDE SEQUENCE</scope>
    <source>
        <strain evidence="1">Stay&amp;Tobe</strain>
    </source>
</reference>
<dbReference type="Proteomes" id="UP001233999">
    <property type="component" value="Unassembled WGS sequence"/>
</dbReference>
<reference evidence="1" key="2">
    <citation type="submission" date="2023-05" db="EMBL/GenBank/DDBJ databases">
        <authorList>
            <person name="Fouks B."/>
        </authorList>
    </citation>
    <scope>NUCLEOTIDE SEQUENCE</scope>
    <source>
        <strain evidence="1">Stay&amp;Tobe</strain>
        <tissue evidence="1">Testes</tissue>
    </source>
</reference>
<proteinExistence type="predicted"/>
<accession>A0AAD8E756</accession>
<feature type="non-terminal residue" evidence="1">
    <location>
        <position position="1"/>
    </location>
</feature>
<gene>
    <name evidence="1" type="ORF">L9F63_024745</name>
</gene>
<dbReference type="EMBL" id="JASPKZ010008651">
    <property type="protein sequence ID" value="KAJ9579147.1"/>
    <property type="molecule type" value="Genomic_DNA"/>
</dbReference>
<feature type="non-terminal residue" evidence="1">
    <location>
        <position position="67"/>
    </location>
</feature>
<evidence type="ECO:0000313" key="1">
    <source>
        <dbReference type="EMBL" id="KAJ9579147.1"/>
    </source>
</evidence>
<dbReference type="AlphaFoldDB" id="A0AAD8E756"/>
<evidence type="ECO:0000313" key="2">
    <source>
        <dbReference type="Proteomes" id="UP001233999"/>
    </source>
</evidence>
<sequence>LEILSPANTDYAAFTECHTPVRHTNFTVAKTWIFLHQIQNMFFSIHNFIGYRTTTISTLRVKSFSRT</sequence>
<name>A0AAD8E756_DIPPU</name>
<comment type="caution">
    <text evidence="1">The sequence shown here is derived from an EMBL/GenBank/DDBJ whole genome shotgun (WGS) entry which is preliminary data.</text>
</comment>